<feature type="region of interest" description="Disordered" evidence="1">
    <location>
        <begin position="36"/>
        <end position="56"/>
    </location>
</feature>
<organism evidence="2 3">
    <name type="scientific">Physeter macrocephalus</name>
    <name type="common">Sperm whale</name>
    <name type="synonym">Physeter catodon</name>
    <dbReference type="NCBI Taxonomy" id="9755"/>
    <lineage>
        <taxon>Eukaryota</taxon>
        <taxon>Metazoa</taxon>
        <taxon>Chordata</taxon>
        <taxon>Craniata</taxon>
        <taxon>Vertebrata</taxon>
        <taxon>Euteleostomi</taxon>
        <taxon>Mammalia</taxon>
        <taxon>Eutheria</taxon>
        <taxon>Laurasiatheria</taxon>
        <taxon>Artiodactyla</taxon>
        <taxon>Whippomorpha</taxon>
        <taxon>Cetacea</taxon>
        <taxon>Odontoceti</taxon>
        <taxon>Physeteridae</taxon>
        <taxon>Physeter</taxon>
    </lineage>
</organism>
<feature type="region of interest" description="Disordered" evidence="1">
    <location>
        <begin position="151"/>
        <end position="209"/>
    </location>
</feature>
<dbReference type="GeneID" id="129392713"/>
<feature type="compositionally biased region" description="Basic and acidic residues" evidence="1">
    <location>
        <begin position="43"/>
        <end position="54"/>
    </location>
</feature>
<dbReference type="RefSeq" id="XP_054945725.1">
    <property type="nucleotide sequence ID" value="XM_055089750.1"/>
</dbReference>
<dbReference type="Proteomes" id="UP000248484">
    <property type="component" value="Chromosome 14"/>
</dbReference>
<keyword evidence="2" id="KW-1185">Reference proteome</keyword>
<reference evidence="3" key="1">
    <citation type="submission" date="2025-08" db="UniProtKB">
        <authorList>
            <consortium name="RefSeq"/>
        </authorList>
    </citation>
    <scope>IDENTIFICATION</scope>
    <source>
        <tissue evidence="3">Muscle</tissue>
    </source>
</reference>
<name>A0A9W2X2W1_PHYMC</name>
<sequence length="209" mass="22633">MAPRQLVQRVALVAFPEAEQTDLRPEEPHLRLRHGLHHKRHADRGQPDPPERHGVAASPAAAFLAPAHVLAPRAASSSTKKADTDGADAARCSEEPKVAAQPVLLQTHFIPLAGTQKGCVFNALRVLFPNAINSQEFRMIASTACRNSKEKLSFSSRNSHGHPGWRCKGARERRNTQSPPHPVLSAQGSTGDSLPPPPQGNPQCQEADF</sequence>
<evidence type="ECO:0000313" key="2">
    <source>
        <dbReference type="Proteomes" id="UP000248484"/>
    </source>
</evidence>
<proteinExistence type="predicted"/>
<dbReference type="KEGG" id="pcad:129392713"/>
<evidence type="ECO:0000256" key="1">
    <source>
        <dbReference type="SAM" id="MobiDB-lite"/>
    </source>
</evidence>
<dbReference type="AlphaFoldDB" id="A0A9W2X2W1"/>
<gene>
    <name evidence="3" type="primary">LOC129392713</name>
</gene>
<accession>A0A9W2X2W1</accession>
<protein>
    <submittedName>
        <fullName evidence="3">Uncharacterized protein</fullName>
    </submittedName>
</protein>
<evidence type="ECO:0000313" key="3">
    <source>
        <dbReference type="RefSeq" id="XP_054945725.1"/>
    </source>
</evidence>